<keyword evidence="8" id="KW-0539">Nucleus</keyword>
<evidence type="ECO:0000313" key="12">
    <source>
        <dbReference type="Proteomes" id="UP001291926"/>
    </source>
</evidence>
<keyword evidence="12" id="KW-1185">Reference proteome</keyword>
<keyword evidence="5" id="KW-0805">Transcription regulation</keyword>
<accession>A0ABR0DFJ3</accession>
<feature type="domain" description="CW-type" evidence="10">
    <location>
        <begin position="58"/>
        <end position="123"/>
    </location>
</feature>
<dbReference type="SMART" id="SM00391">
    <property type="entry name" value="MBD"/>
    <property type="match status" value="1"/>
</dbReference>
<evidence type="ECO:0000256" key="3">
    <source>
        <dbReference type="ARBA" id="ARBA00022771"/>
    </source>
</evidence>
<dbReference type="InterPro" id="IPR011124">
    <property type="entry name" value="Znf_CW"/>
</dbReference>
<evidence type="ECO:0000259" key="9">
    <source>
        <dbReference type="PROSITE" id="PS50982"/>
    </source>
</evidence>
<dbReference type="Proteomes" id="UP001291926">
    <property type="component" value="Unassembled WGS sequence"/>
</dbReference>
<protein>
    <submittedName>
        <fullName evidence="11">Uncharacterized protein</fullName>
    </submittedName>
</protein>
<comment type="subcellular location">
    <subcellularLocation>
        <location evidence="1">Nucleus</location>
    </subcellularLocation>
</comment>
<dbReference type="PANTHER" id="PTHR12396">
    <property type="entry name" value="METHYL-CPG BINDING PROTEIN, MBD"/>
    <property type="match status" value="1"/>
</dbReference>
<evidence type="ECO:0000256" key="7">
    <source>
        <dbReference type="ARBA" id="ARBA00023163"/>
    </source>
</evidence>
<evidence type="ECO:0000256" key="6">
    <source>
        <dbReference type="ARBA" id="ARBA00023125"/>
    </source>
</evidence>
<dbReference type="Pfam" id="PF01429">
    <property type="entry name" value="MBD"/>
    <property type="match status" value="1"/>
</dbReference>
<keyword evidence="3" id="KW-0863">Zinc-finger</keyword>
<evidence type="ECO:0000256" key="1">
    <source>
        <dbReference type="ARBA" id="ARBA00004123"/>
    </source>
</evidence>
<dbReference type="InterPro" id="IPR001739">
    <property type="entry name" value="Methyl_CpG_DNA-bd"/>
</dbReference>
<dbReference type="PROSITE" id="PS51050">
    <property type="entry name" value="ZF_CW"/>
    <property type="match status" value="1"/>
</dbReference>
<dbReference type="InterPro" id="IPR016177">
    <property type="entry name" value="DNA-bd_dom_sf"/>
</dbReference>
<name>A0ABR0DFJ3_9LAMI</name>
<dbReference type="EMBL" id="JAYDYQ010001088">
    <property type="protein sequence ID" value="KAK4487987.1"/>
    <property type="molecule type" value="Genomic_DNA"/>
</dbReference>
<keyword evidence="7" id="KW-0804">Transcription</keyword>
<keyword evidence="4" id="KW-0862">Zinc</keyword>
<evidence type="ECO:0000256" key="4">
    <source>
        <dbReference type="ARBA" id="ARBA00022833"/>
    </source>
</evidence>
<feature type="non-terminal residue" evidence="11">
    <location>
        <position position="291"/>
    </location>
</feature>
<reference evidence="11 12" key="1">
    <citation type="journal article" date="2023" name="bioRxiv">
        <title>Genome report: Whole genome sequence and annotation of Penstemon davidsonii.</title>
        <authorList>
            <person name="Ostevik K.L."/>
            <person name="Alabady M."/>
            <person name="Zhang M."/>
            <person name="Rausher M.D."/>
        </authorList>
    </citation>
    <scope>NUCLEOTIDE SEQUENCE [LARGE SCALE GENOMIC DNA]</scope>
    <source>
        <strain evidence="11">DNT005</strain>
        <tissue evidence="11">Whole leaf</tissue>
    </source>
</reference>
<evidence type="ECO:0000256" key="2">
    <source>
        <dbReference type="ARBA" id="ARBA00022723"/>
    </source>
</evidence>
<evidence type="ECO:0000256" key="5">
    <source>
        <dbReference type="ARBA" id="ARBA00023015"/>
    </source>
</evidence>
<organism evidence="11 12">
    <name type="scientific">Penstemon davidsonii</name>
    <dbReference type="NCBI Taxonomy" id="160366"/>
    <lineage>
        <taxon>Eukaryota</taxon>
        <taxon>Viridiplantae</taxon>
        <taxon>Streptophyta</taxon>
        <taxon>Embryophyta</taxon>
        <taxon>Tracheophyta</taxon>
        <taxon>Spermatophyta</taxon>
        <taxon>Magnoliopsida</taxon>
        <taxon>eudicotyledons</taxon>
        <taxon>Gunneridae</taxon>
        <taxon>Pentapetalae</taxon>
        <taxon>asterids</taxon>
        <taxon>lamiids</taxon>
        <taxon>Lamiales</taxon>
        <taxon>Plantaginaceae</taxon>
        <taxon>Cheloneae</taxon>
        <taxon>Penstemon</taxon>
    </lineage>
</organism>
<dbReference type="Gene3D" id="3.30.890.10">
    <property type="entry name" value="Methyl-cpg-binding Protein 2, Chain A"/>
    <property type="match status" value="1"/>
</dbReference>
<evidence type="ECO:0000259" key="10">
    <source>
        <dbReference type="PROSITE" id="PS51050"/>
    </source>
</evidence>
<proteinExistence type="predicted"/>
<dbReference type="PROSITE" id="PS50982">
    <property type="entry name" value="MBD"/>
    <property type="match status" value="1"/>
</dbReference>
<keyword evidence="6" id="KW-0238">DNA-binding</keyword>
<dbReference type="PANTHER" id="PTHR12396:SF0">
    <property type="entry name" value="METHYL-CPG BINDING DOMAIN PROTEIN-LIKE, ISOFORM C"/>
    <property type="match status" value="1"/>
</dbReference>
<evidence type="ECO:0000256" key="8">
    <source>
        <dbReference type="ARBA" id="ARBA00023242"/>
    </source>
</evidence>
<gene>
    <name evidence="11" type="ORF">RD792_003726</name>
</gene>
<evidence type="ECO:0000313" key="11">
    <source>
        <dbReference type="EMBL" id="KAK4487987.1"/>
    </source>
</evidence>
<keyword evidence="2" id="KW-0479">Metal-binding</keyword>
<feature type="domain" description="MBD" evidence="9">
    <location>
        <begin position="130"/>
        <end position="204"/>
    </location>
</feature>
<comment type="caution">
    <text evidence="11">The sequence shown here is derived from an EMBL/GenBank/DDBJ whole genome shotgun (WGS) entry which is preliminary data.</text>
</comment>
<sequence>MEQSRMKNQAEMEKYSMMLNIAMQHWSIQNSTVNEAFSIRIARLNLRIYKQMAQTTMVPVNRVWDSVQLYSVRCEECSKRRLIQSKEKYEEIRETFNETSFTCAIAREWRPQVSCEDPNDIEEQDESYCWAMDKPNIPKTPLDWQRILRLRTSEGARFADVYYVAPSKKRIRSMVELDKFFDKHPEFLEGGINTSHFSFEAPVPLDENYVAKRQSRAPATSCLRNTSNIPSEAMVAVVREEEIRFGLGEGMIVVSLCRVRVENWTGFWLSNWAEFGLEWVGASGLVERAES</sequence>
<dbReference type="SUPFAM" id="SSF54171">
    <property type="entry name" value="DNA-binding domain"/>
    <property type="match status" value="1"/>
</dbReference>
<dbReference type="CDD" id="cd01396">
    <property type="entry name" value="MeCP2_MBD"/>
    <property type="match status" value="1"/>
</dbReference>